<evidence type="ECO:0000259" key="2">
    <source>
        <dbReference type="Pfam" id="PF03372"/>
    </source>
</evidence>
<name>A0ABV4YG00_9CYAN</name>
<keyword evidence="1" id="KW-0472">Membrane</keyword>
<dbReference type="Proteomes" id="UP001576776">
    <property type="component" value="Unassembled WGS sequence"/>
</dbReference>
<feature type="transmembrane region" description="Helical" evidence="1">
    <location>
        <begin position="7"/>
        <end position="28"/>
    </location>
</feature>
<accession>A0ABV4YG00</accession>
<evidence type="ECO:0000313" key="4">
    <source>
        <dbReference type="Proteomes" id="UP001576776"/>
    </source>
</evidence>
<dbReference type="InterPro" id="IPR036691">
    <property type="entry name" value="Endo/exonu/phosph_ase_sf"/>
</dbReference>
<comment type="caution">
    <text evidence="3">The sequence shown here is derived from an EMBL/GenBank/DDBJ whole genome shotgun (WGS) entry which is preliminary data.</text>
</comment>
<feature type="transmembrane region" description="Helical" evidence="1">
    <location>
        <begin position="69"/>
        <end position="87"/>
    </location>
</feature>
<dbReference type="SUPFAM" id="SSF56219">
    <property type="entry name" value="DNase I-like"/>
    <property type="match status" value="1"/>
</dbReference>
<organism evidence="3 4">
    <name type="scientific">Floridaenema fluviatile BLCC-F154</name>
    <dbReference type="NCBI Taxonomy" id="3153640"/>
    <lineage>
        <taxon>Bacteria</taxon>
        <taxon>Bacillati</taxon>
        <taxon>Cyanobacteriota</taxon>
        <taxon>Cyanophyceae</taxon>
        <taxon>Oscillatoriophycideae</taxon>
        <taxon>Aerosakkonematales</taxon>
        <taxon>Aerosakkonemataceae</taxon>
        <taxon>Floridanema</taxon>
        <taxon>Floridanema fluviatile</taxon>
    </lineage>
</organism>
<evidence type="ECO:0000256" key="1">
    <source>
        <dbReference type="SAM" id="Phobius"/>
    </source>
</evidence>
<keyword evidence="1" id="KW-1133">Transmembrane helix</keyword>
<dbReference type="InterPro" id="IPR005135">
    <property type="entry name" value="Endo/exonuclease/phosphatase"/>
</dbReference>
<feature type="domain" description="Endonuclease/exonuclease/phosphatase" evidence="2">
    <location>
        <begin position="121"/>
        <end position="335"/>
    </location>
</feature>
<feature type="transmembrane region" description="Helical" evidence="1">
    <location>
        <begin position="40"/>
        <end position="62"/>
    </location>
</feature>
<dbReference type="InterPro" id="IPR051916">
    <property type="entry name" value="GPI-anchor_lipid_remodeler"/>
</dbReference>
<dbReference type="RefSeq" id="WP_413258288.1">
    <property type="nucleotide sequence ID" value="NZ_JBHFNS010000062.1"/>
</dbReference>
<dbReference type="Gene3D" id="3.60.10.10">
    <property type="entry name" value="Endonuclease/exonuclease/phosphatase"/>
    <property type="match status" value="1"/>
</dbReference>
<evidence type="ECO:0000313" key="3">
    <source>
        <dbReference type="EMBL" id="MFB2936795.1"/>
    </source>
</evidence>
<reference evidence="3 4" key="1">
    <citation type="submission" date="2024-09" db="EMBL/GenBank/DDBJ databases">
        <title>Floridaenema gen nov. (Aerosakkonemataceae, Aerosakkonematales ord. nov., Cyanobacteria) from benthic tropical and subtropical fresh waters, with the description of four new species.</title>
        <authorList>
            <person name="Moretto J.A."/>
            <person name="Berthold D.E."/>
            <person name="Lefler F.W."/>
            <person name="Huang I.-S."/>
            <person name="Laughinghouse H. IV."/>
        </authorList>
    </citation>
    <scope>NUCLEOTIDE SEQUENCE [LARGE SCALE GENOMIC DNA]</scope>
    <source>
        <strain evidence="3 4">BLCC-F154</strain>
    </source>
</reference>
<dbReference type="EMBL" id="JBHFNS010000062">
    <property type="protein sequence ID" value="MFB2936795.1"/>
    <property type="molecule type" value="Genomic_DNA"/>
</dbReference>
<dbReference type="GO" id="GO:0004519">
    <property type="term" value="F:endonuclease activity"/>
    <property type="evidence" value="ECO:0007669"/>
    <property type="project" value="UniProtKB-KW"/>
</dbReference>
<gene>
    <name evidence="3" type="ORF">ACE1B6_16215</name>
</gene>
<protein>
    <submittedName>
        <fullName evidence="3">Endonuclease/exonuclease/phosphatase family protein</fullName>
    </submittedName>
</protein>
<keyword evidence="3" id="KW-0255">Endonuclease</keyword>
<keyword evidence="3" id="KW-0540">Nuclease</keyword>
<sequence>MKTNIILIFKIISLATFCAYTAFLTLYFTLRLLFWDKLALVGFISNFIPWILLPIFTLPIISLSLRNRFFFIISCLAVLILLGWVHAKYFSPKAFDIGNVSPSITVLSMNVGQHLVEPKFLNSFILEKDADVVFLQEVTNEYIKNGWSDLIKTYPYQVHGPLLSERQVGMGILSRYPILSSKDFKLADEGLVFQQRATLQIDKREIVAYNIHTTYPWFRPQKIFFSFILPMYDYSTRSSEIQTLVKLLQDEQLPVIAAGDFNMTDQAQDYSYLTQILIDSFQESGWGFGFTWPAHKNPNGEINLNNPIVRIDYIMHSDDWISQATQVLSKTGSDHLPIITKLFLKATEHNKVSKNE</sequence>
<proteinExistence type="predicted"/>
<keyword evidence="4" id="KW-1185">Reference proteome</keyword>
<dbReference type="PANTHER" id="PTHR14859">
    <property type="entry name" value="CALCOFLUOR WHITE HYPERSENSITIVE PROTEIN PRECURSOR"/>
    <property type="match status" value="1"/>
</dbReference>
<keyword evidence="3" id="KW-0378">Hydrolase</keyword>
<keyword evidence="1" id="KW-0812">Transmembrane</keyword>
<dbReference type="Pfam" id="PF03372">
    <property type="entry name" value="Exo_endo_phos"/>
    <property type="match status" value="1"/>
</dbReference>
<dbReference type="PANTHER" id="PTHR14859:SF1">
    <property type="entry name" value="PGAP2-INTERACTING PROTEIN"/>
    <property type="match status" value="1"/>
</dbReference>